<dbReference type="GO" id="GO:0003887">
    <property type="term" value="F:DNA-directed DNA polymerase activity"/>
    <property type="evidence" value="ECO:0007669"/>
    <property type="project" value="InterPro"/>
</dbReference>
<evidence type="ECO:0000313" key="4">
    <source>
        <dbReference type="EMBL" id="RXW14072.1"/>
    </source>
</evidence>
<comment type="caution">
    <text evidence="4">The sequence shown here is derived from an EMBL/GenBank/DDBJ whole genome shotgun (WGS) entry which is preliminary data.</text>
</comment>
<dbReference type="InterPro" id="IPR043502">
    <property type="entry name" value="DNA/RNA_pol_sf"/>
</dbReference>
<dbReference type="Gene3D" id="3.30.420.390">
    <property type="match status" value="2"/>
</dbReference>
<dbReference type="GO" id="GO:0008408">
    <property type="term" value="F:3'-5' exonuclease activity"/>
    <property type="evidence" value="ECO:0007669"/>
    <property type="project" value="TreeGrafter"/>
</dbReference>
<proteinExistence type="predicted"/>
<dbReference type="Gene3D" id="1.10.150.20">
    <property type="entry name" value="5' to 3' exonuclease, C-terminal subdomain"/>
    <property type="match status" value="1"/>
</dbReference>
<evidence type="ECO:0000256" key="1">
    <source>
        <dbReference type="ARBA" id="ARBA00031966"/>
    </source>
</evidence>
<dbReference type="SUPFAM" id="SSF53098">
    <property type="entry name" value="Ribonuclease H-like"/>
    <property type="match status" value="1"/>
</dbReference>
<dbReference type="GO" id="GO:0003677">
    <property type="term" value="F:DNA binding"/>
    <property type="evidence" value="ECO:0007669"/>
    <property type="project" value="InterPro"/>
</dbReference>
<organism evidence="4 5">
    <name type="scientific">Candolleomyces aberdarensis</name>
    <dbReference type="NCBI Taxonomy" id="2316362"/>
    <lineage>
        <taxon>Eukaryota</taxon>
        <taxon>Fungi</taxon>
        <taxon>Dikarya</taxon>
        <taxon>Basidiomycota</taxon>
        <taxon>Agaricomycotina</taxon>
        <taxon>Agaricomycetes</taxon>
        <taxon>Agaricomycetidae</taxon>
        <taxon>Agaricales</taxon>
        <taxon>Agaricineae</taxon>
        <taxon>Psathyrellaceae</taxon>
        <taxon>Candolleomyces</taxon>
    </lineage>
</organism>
<evidence type="ECO:0000256" key="2">
    <source>
        <dbReference type="SAM" id="MobiDB-lite"/>
    </source>
</evidence>
<evidence type="ECO:0000313" key="5">
    <source>
        <dbReference type="Proteomes" id="UP000290288"/>
    </source>
</evidence>
<dbReference type="Gene3D" id="3.30.70.370">
    <property type="match status" value="1"/>
</dbReference>
<dbReference type="PANTHER" id="PTHR10267">
    <property type="entry name" value="DNA POLYMERASE SUBUNIT GAMMA-1"/>
    <property type="match status" value="1"/>
</dbReference>
<sequence length="1563" mass="176996">MTKVQWSPHGRYARVAEGVTWFVCRRWLTPDQTMDSYKLSKSDRQLIESMGNTEMILSDWQVVVDLDRVDSYVIVVRFKDALHQIPQEIPPWRYYSRSKVVKNDNGKSCLRWFDGVAFTCPCKKGYRPNEDQHIYCHTCGIWFDIDCVTQVPGQFHLVREKSLVEDLKALPTIRGSWNGTGVELAHWMTGGNGRLSKLLLGMSKEQRGGGLGANRLLQKFKAAAGSYVDDVLRLQRIPTLLSMLRGRARKGLKEILTFPRLNNFQRNIHVLKQLPAGRNETTPPSPVQRDRGTKPIETEVPRIERHVKRNELGVQLLSRKLHAQIFRDVSFPTPPPAHVQIAKEHLAMHGLDPTQGSVLPDTGFQLPPLQGANLLEHFHRIGIHTAEPWLSMAKAHAQSKLPPKPEYWQEHSGWTKYVFRPDGSSYFEPVEFPMHNGKSDTVLTFDVETLPNYHPYPVMACAASEHAWYAWISPWLLKETDDPEQLVPMGDKTTPRVIVGHNVSYDRQRILEEYSLEGTQTRFLDTMSLHVAVSGISSHQRPAWMKYRKSKDQEVERREEEMTGFAELIKLVEDRLTTETNPDKRQELEEMQEKLSVNLHRLQTEDPEPVLEGSAVAIESGMDAEDMAKRWEDVTAANSLKDVAKLYCDINLDKEIRNDLMDCTPEQVLERLGEFLDYCSSDVAVTHEVYRTVLPSFFEACPHPISFSGVLVMGSSFLPVNQEWEAYLERAEGVYRSMQDNVQKKLVKLAEEALALTDNEEAWKNDPWLNQLDWTPKEAKKSRGVVNEVPEVIQAETAPPSWLAAVRKDPFSNKCMEQILPLLLRLSFDGYPLQYDREDRWHYIQDDAVCMLPTAGSKRVGQILSKKHVIKAVDAGQMSSIDVSLLLAIAQGDRSDEIRGRILSLAERTLEEYQDQEDVEDPWVSQLDWSSSEKKVKPPKPPPILWPKWYWDATKPKKDVPPGSLDITVRTRIAPLLLRLSWMGWPLHHSREHGWIFRVPTSANFKIRAKPLDFYDPADDALNEAKLSGRYLFYKLPHKDGEKANVGSPLGKTFITYAQDGVLRSPGGEATEALELNAVCSYWISARDRIMNQMVVWQKENRNLGFAQDEDGNTKWGIIVPQVVSMGTVTRRAIEKTWLTASNAKKNRVGSELKAMVRAPEGYAIVGADVDSEELWISSCMGDAQFGLHGATAIGWMTLEGTKAAGTDLHSKTASILNISRDQAKVFNYSRIYGAGMRHAVLLLLQSNPSMLPEEAQKLAENLYASTKGKNTHRTDIFERKFWFGGTESYLFNKLEEIALSAKPQTPALGCGVTHALTKEFLPTGFGSDYLPSRINWVVQSSGVDYLHLLMASMQYLTTEYDIDARYLISVHDEVRYLVKEEDKYRAALALQIANLWTRSIFAYRLGMDDLPQGVAFFSAVDVDKVLRKEVFMPCVTPSQPTPIPPGESLDIIEVLEKTHGGSLYKDGRAMPENEVESYAGSLDRFVNPDCLVHRSPSAAFLRAQATTDFGEVKGLAQQESGVRYEGNAAPPRKPAKKKPTLGNAEDYDWSEMVEKLLQDEAH</sequence>
<accession>A0A4Q2D5J5</accession>
<evidence type="ECO:0000259" key="3">
    <source>
        <dbReference type="SMART" id="SM00482"/>
    </source>
</evidence>
<dbReference type="GO" id="GO:0006264">
    <property type="term" value="P:mitochondrial DNA replication"/>
    <property type="evidence" value="ECO:0007669"/>
    <property type="project" value="TreeGrafter"/>
</dbReference>
<keyword evidence="5" id="KW-1185">Reference proteome</keyword>
<gene>
    <name evidence="4" type="ORF">EST38_g11784</name>
</gene>
<dbReference type="Pfam" id="PF18136">
    <property type="entry name" value="DNApol_Exo"/>
    <property type="match status" value="1"/>
</dbReference>
<dbReference type="Pfam" id="PF00476">
    <property type="entry name" value="DNA_pol_A"/>
    <property type="match status" value="1"/>
</dbReference>
<dbReference type="InterPro" id="IPR001098">
    <property type="entry name" value="DNA-dir_DNA_pol_A_palm_dom"/>
</dbReference>
<dbReference type="SUPFAM" id="SSF56672">
    <property type="entry name" value="DNA/RNA polymerases"/>
    <property type="match status" value="1"/>
</dbReference>
<dbReference type="InterPro" id="IPR041336">
    <property type="entry name" value="DNApol_Exo"/>
</dbReference>
<protein>
    <recommendedName>
        <fullName evidence="1">Mitochondrial DNA polymerase catalytic subunit</fullName>
    </recommendedName>
</protein>
<dbReference type="SMART" id="SM00482">
    <property type="entry name" value="POLAc"/>
    <property type="match status" value="1"/>
</dbReference>
<reference evidence="4 5" key="1">
    <citation type="submission" date="2019-01" db="EMBL/GenBank/DDBJ databases">
        <title>Draft genome sequence of Psathyrella aberdarensis IHI B618.</title>
        <authorList>
            <person name="Buettner E."/>
            <person name="Kellner H."/>
        </authorList>
    </citation>
    <scope>NUCLEOTIDE SEQUENCE [LARGE SCALE GENOMIC DNA]</scope>
    <source>
        <strain evidence="4 5">IHI B618</strain>
    </source>
</reference>
<dbReference type="PRINTS" id="PR00867">
    <property type="entry name" value="DNAPOLG"/>
</dbReference>
<feature type="region of interest" description="Disordered" evidence="2">
    <location>
        <begin position="1521"/>
        <end position="1547"/>
    </location>
</feature>
<dbReference type="OrthoDB" id="5588663at2759"/>
<dbReference type="InterPro" id="IPR002297">
    <property type="entry name" value="DNA-dir_DNA_pol_A_mt"/>
</dbReference>
<dbReference type="GO" id="GO:0005760">
    <property type="term" value="C:gamma DNA polymerase complex"/>
    <property type="evidence" value="ECO:0007669"/>
    <property type="project" value="InterPro"/>
</dbReference>
<dbReference type="EMBL" id="SDEE01000771">
    <property type="protein sequence ID" value="RXW14072.1"/>
    <property type="molecule type" value="Genomic_DNA"/>
</dbReference>
<dbReference type="STRING" id="2316362.A0A4Q2D5J5"/>
<dbReference type="PANTHER" id="PTHR10267:SF0">
    <property type="entry name" value="DNA POLYMERASE SUBUNIT GAMMA-1"/>
    <property type="match status" value="1"/>
</dbReference>
<dbReference type="Proteomes" id="UP000290288">
    <property type="component" value="Unassembled WGS sequence"/>
</dbReference>
<dbReference type="InterPro" id="IPR012337">
    <property type="entry name" value="RNaseH-like_sf"/>
</dbReference>
<feature type="domain" description="DNA-directed DNA polymerase family A palm" evidence="3">
    <location>
        <begin position="1150"/>
        <end position="1383"/>
    </location>
</feature>
<name>A0A4Q2D5J5_9AGAR</name>